<evidence type="ECO:0000259" key="2">
    <source>
        <dbReference type="Pfam" id="PF08434"/>
    </source>
</evidence>
<evidence type="ECO:0000313" key="3">
    <source>
        <dbReference type="EMBL" id="ROT77386.1"/>
    </source>
</evidence>
<dbReference type="GO" id="GO:0004725">
    <property type="term" value="F:protein tyrosine phosphatase activity"/>
    <property type="evidence" value="ECO:0007669"/>
    <property type="project" value="TreeGrafter"/>
</dbReference>
<dbReference type="STRING" id="6689.A0A3R7PN73"/>
<gene>
    <name evidence="3" type="ORF">C7M84_004001</name>
</gene>
<dbReference type="Pfam" id="PF08434">
    <property type="entry name" value="CLCA"/>
    <property type="match status" value="1"/>
</dbReference>
<feature type="region of interest" description="Disordered" evidence="1">
    <location>
        <begin position="675"/>
        <end position="820"/>
    </location>
</feature>
<feature type="compositionally biased region" description="Low complexity" evidence="1">
    <location>
        <begin position="699"/>
        <end position="820"/>
    </location>
</feature>
<evidence type="ECO:0000313" key="4">
    <source>
        <dbReference type="Proteomes" id="UP000283509"/>
    </source>
</evidence>
<protein>
    <submittedName>
        <fullName evidence="3">Putative calcium-activated chloride channel regulator 1-like</fullName>
    </submittedName>
</protein>
<name>A0A3R7PN73_PENVA</name>
<sequence length="820" mass="87388">MNLRDCPAKSPSNSCLLGSTGMECDPLAADVTKPDPDCQYRADSTTSDSSMMFLSHLESVTHVCTAQTHDSLAPTRQNRLCHGASVWEVMEQHVDFAEGNNPAGGGAVDPTPTFRRVKTTNPAVFLLLDDVCGVDKPGVDCQGLIVYNALKPVIEALFDQDIPYLGMGKYREALSAIYKNTVLQQKESIDKKDLLDFVPYSPKKDYVTEPESALIKVLEALNSFTEYTGEVNILLVQMINTNEAGTEYPPLLLDRVKVSCVLYGYENYNSWLPQLADETGGSFYISPTYDPTYARQALTSLQPDPAEVTLLRQTRSLEAAVTVPVVVDSSLGLSTYFYANFSASAVGFTLISPAGDETEISSPYTHTVNDAAAGTWEMVLNSTEGGTVDVLVTSNRRGAESDVEVKTWTSASSQGNLDLNTSGLIFYVSVTQGNVAVKGLHVTATFYSAKNLATQVVVPLSDDGYGDPDIQLHDGIYSGYVTDFGAHSSRKINLFVDVTVQPATSARAAPPVGSRALPQDPFDEAPCCGSVAPGAVSLEVNRFITASTAVTILNGPSFGSYDPPPSRIESLVAMAVDQDGPVIEAGTVRVTLKWNAPGKDFTQGRVSRYDIWYSDSLETLISDPESTTKVEDSQYEGGPPTPLDYGGEQTAVLLLPKLVEEETHYFITVVPVEARENEEQKGDPSPPVSVMVTSGSPFTTTTTTPEPTTTTTTTPEPTTTTTTTPEPTTTTTTTPESTTTTTTTPESTTTTTTTSESTTTTTTTPDPTTSTSPEPTISTSTPEATATPSTTESTAASTSTADPTTASTSTADPTTASTQS</sequence>
<evidence type="ECO:0000256" key="1">
    <source>
        <dbReference type="SAM" id="MobiDB-lite"/>
    </source>
</evidence>
<dbReference type="InterPro" id="IPR013642">
    <property type="entry name" value="CLCA_N"/>
</dbReference>
<keyword evidence="4" id="KW-1185">Reference proteome</keyword>
<dbReference type="EMBL" id="QCYY01001532">
    <property type="protein sequence ID" value="ROT77386.1"/>
    <property type="molecule type" value="Genomic_DNA"/>
</dbReference>
<proteinExistence type="predicted"/>
<reference evidence="3 4" key="1">
    <citation type="submission" date="2018-04" db="EMBL/GenBank/DDBJ databases">
        <authorList>
            <person name="Zhang X."/>
            <person name="Yuan J."/>
            <person name="Li F."/>
            <person name="Xiang J."/>
        </authorList>
    </citation>
    <scope>NUCLEOTIDE SEQUENCE [LARGE SCALE GENOMIC DNA]</scope>
    <source>
        <tissue evidence="3">Muscle</tissue>
    </source>
</reference>
<reference evidence="3 4" key="2">
    <citation type="submission" date="2019-01" db="EMBL/GenBank/DDBJ databases">
        <title>The decoding of complex shrimp genome reveals the adaptation for benthos swimmer, frequently molting mechanism and breeding impact on genome.</title>
        <authorList>
            <person name="Sun Y."/>
            <person name="Gao Y."/>
            <person name="Yu Y."/>
        </authorList>
    </citation>
    <scope>NUCLEOTIDE SEQUENCE [LARGE SCALE GENOMIC DNA]</scope>
    <source>
        <tissue evidence="3">Muscle</tissue>
    </source>
</reference>
<dbReference type="PANTHER" id="PTHR45706:SF4">
    <property type="entry name" value="TYROSINE-PROTEIN PHOSPHATASE"/>
    <property type="match status" value="1"/>
</dbReference>
<dbReference type="OrthoDB" id="687730at2759"/>
<dbReference type="AlphaFoldDB" id="A0A3R7PN73"/>
<feature type="region of interest" description="Disordered" evidence="1">
    <location>
        <begin position="623"/>
        <end position="645"/>
    </location>
</feature>
<accession>A0A3R7PN73</accession>
<dbReference type="PANTHER" id="PTHR45706">
    <property type="entry name" value="TYROSINE-PROTEIN PHOSPHATASE"/>
    <property type="match status" value="1"/>
</dbReference>
<comment type="caution">
    <text evidence="3">The sequence shown here is derived from an EMBL/GenBank/DDBJ whole genome shotgun (WGS) entry which is preliminary data.</text>
</comment>
<feature type="domain" description="Calcium-activated chloride channel N-terminal" evidence="2">
    <location>
        <begin position="31"/>
        <end position="98"/>
    </location>
</feature>
<organism evidence="3 4">
    <name type="scientific">Penaeus vannamei</name>
    <name type="common">Whiteleg shrimp</name>
    <name type="synonym">Litopenaeus vannamei</name>
    <dbReference type="NCBI Taxonomy" id="6689"/>
    <lineage>
        <taxon>Eukaryota</taxon>
        <taxon>Metazoa</taxon>
        <taxon>Ecdysozoa</taxon>
        <taxon>Arthropoda</taxon>
        <taxon>Crustacea</taxon>
        <taxon>Multicrustacea</taxon>
        <taxon>Malacostraca</taxon>
        <taxon>Eumalacostraca</taxon>
        <taxon>Eucarida</taxon>
        <taxon>Decapoda</taxon>
        <taxon>Dendrobranchiata</taxon>
        <taxon>Penaeoidea</taxon>
        <taxon>Penaeidae</taxon>
        <taxon>Penaeus</taxon>
    </lineage>
</organism>
<dbReference type="Proteomes" id="UP000283509">
    <property type="component" value="Unassembled WGS sequence"/>
</dbReference>